<dbReference type="AlphaFoldDB" id="A0AAX2F7S1"/>
<comment type="caution">
    <text evidence="1">The sequence shown here is derived from an EMBL/GenBank/DDBJ whole genome shotgun (WGS) entry which is preliminary data.</text>
</comment>
<sequence length="168" mass="19042">MVRITNDAGGKVLVGLLQIDKGRKAEKDGVNKILKEMLGYTPILQHNEDGKPIMGGYNISITHTIGFVAVILSREYEVGIDIEFVSSRVKRVQSRFLRDDEIMADVTDMLITWCAKETMYKLCSSEHLALKDILVKPKLRLVTNLRSSLTLSFKCECNANYVLTYVWK</sequence>
<dbReference type="GO" id="GO:0000287">
    <property type="term" value="F:magnesium ion binding"/>
    <property type="evidence" value="ECO:0007669"/>
    <property type="project" value="InterPro"/>
</dbReference>
<keyword evidence="2" id="KW-1185">Reference proteome</keyword>
<protein>
    <recommendedName>
        <fullName evidence="3">4'-phosphopantetheinyl transferase</fullName>
    </recommendedName>
</protein>
<reference evidence="1 2" key="1">
    <citation type="submission" date="2016-11" db="EMBL/GenBank/DDBJ databases">
        <authorList>
            <person name="Varghese N."/>
            <person name="Submissions S."/>
        </authorList>
    </citation>
    <scope>NUCLEOTIDE SEQUENCE [LARGE SCALE GENOMIC DNA]</scope>
    <source>
        <strain evidence="1 2">DSM 22613</strain>
    </source>
</reference>
<organism evidence="1 2">
    <name type="scientific">Prevotella scopos JCM 17725</name>
    <dbReference type="NCBI Taxonomy" id="1236518"/>
    <lineage>
        <taxon>Bacteria</taxon>
        <taxon>Pseudomonadati</taxon>
        <taxon>Bacteroidota</taxon>
        <taxon>Bacteroidia</taxon>
        <taxon>Bacteroidales</taxon>
        <taxon>Prevotellaceae</taxon>
        <taxon>Prevotella</taxon>
    </lineage>
</organism>
<dbReference type="EMBL" id="FQWA01000059">
    <property type="protein sequence ID" value="SHG20755.1"/>
    <property type="molecule type" value="Genomic_DNA"/>
</dbReference>
<dbReference type="Gene3D" id="3.90.470.20">
    <property type="entry name" value="4'-phosphopantetheinyl transferase domain"/>
    <property type="match status" value="1"/>
</dbReference>
<accession>A0AAX2F7S1</accession>
<proteinExistence type="predicted"/>
<gene>
    <name evidence="1" type="ORF">SAMN05444364_1592</name>
</gene>
<dbReference type="RefSeq" id="WP_025839947.1">
    <property type="nucleotide sequence ID" value="NZ_BAKP01000077.1"/>
</dbReference>
<name>A0AAX2F7S1_9BACT</name>
<dbReference type="Proteomes" id="UP000184105">
    <property type="component" value="Unassembled WGS sequence"/>
</dbReference>
<dbReference type="GO" id="GO:0008897">
    <property type="term" value="F:holo-[acyl-carrier-protein] synthase activity"/>
    <property type="evidence" value="ECO:0007669"/>
    <property type="project" value="InterPro"/>
</dbReference>
<evidence type="ECO:0000313" key="2">
    <source>
        <dbReference type="Proteomes" id="UP000184105"/>
    </source>
</evidence>
<dbReference type="InterPro" id="IPR037143">
    <property type="entry name" value="4-PPantetheinyl_Trfase_dom_sf"/>
</dbReference>
<evidence type="ECO:0008006" key="3">
    <source>
        <dbReference type="Google" id="ProtNLM"/>
    </source>
</evidence>
<evidence type="ECO:0000313" key="1">
    <source>
        <dbReference type="EMBL" id="SHG20755.1"/>
    </source>
</evidence>
<dbReference type="SUPFAM" id="SSF56214">
    <property type="entry name" value="4'-phosphopantetheinyl transferase"/>
    <property type="match status" value="1"/>
</dbReference>